<name>A0A1I5AY19_CHROL</name>
<accession>A0A1I5AY19</accession>
<proteinExistence type="predicted"/>
<keyword evidence="2" id="KW-1185">Reference proteome</keyword>
<evidence type="ECO:0000313" key="2">
    <source>
        <dbReference type="Proteomes" id="UP000198769"/>
    </source>
</evidence>
<dbReference type="Proteomes" id="UP000198769">
    <property type="component" value="Unassembled WGS sequence"/>
</dbReference>
<sequence>MNKNSVNSYLYINKAGVFTQNCCGSVCLSQHHFIIHAMCFDGMMCGMMTKV</sequence>
<dbReference type="AlphaFoldDB" id="A0A1I5AY19"/>
<reference evidence="2" key="1">
    <citation type="submission" date="2016-10" db="EMBL/GenBank/DDBJ databases">
        <authorList>
            <person name="Varghese N."/>
            <person name="Submissions S."/>
        </authorList>
    </citation>
    <scope>NUCLEOTIDE SEQUENCE [LARGE SCALE GENOMIC DNA]</scope>
    <source>
        <strain evidence="2">DSM 25575</strain>
    </source>
</reference>
<gene>
    <name evidence="1" type="ORF">SAMN05421594_3768</name>
</gene>
<protein>
    <submittedName>
        <fullName evidence="1">Uncharacterized protein</fullName>
    </submittedName>
</protein>
<dbReference type="EMBL" id="FOVD01000006">
    <property type="protein sequence ID" value="SFN67300.1"/>
    <property type="molecule type" value="Genomic_DNA"/>
</dbReference>
<evidence type="ECO:0000313" key="1">
    <source>
        <dbReference type="EMBL" id="SFN67300.1"/>
    </source>
</evidence>
<organism evidence="1 2">
    <name type="scientific">Chryseobacterium oleae</name>
    <dbReference type="NCBI Taxonomy" id="491207"/>
    <lineage>
        <taxon>Bacteria</taxon>
        <taxon>Pseudomonadati</taxon>
        <taxon>Bacteroidota</taxon>
        <taxon>Flavobacteriia</taxon>
        <taxon>Flavobacteriales</taxon>
        <taxon>Weeksellaceae</taxon>
        <taxon>Chryseobacterium group</taxon>
        <taxon>Chryseobacterium</taxon>
    </lineage>
</organism>